<organism evidence="5 6">
    <name type="scientific">Stagnimonas aquatica</name>
    <dbReference type="NCBI Taxonomy" id="2689987"/>
    <lineage>
        <taxon>Bacteria</taxon>
        <taxon>Pseudomonadati</taxon>
        <taxon>Pseudomonadota</taxon>
        <taxon>Gammaproteobacteria</taxon>
        <taxon>Nevskiales</taxon>
        <taxon>Nevskiaceae</taxon>
        <taxon>Stagnimonas</taxon>
    </lineage>
</organism>
<sequence>MSKPAALRIAWLVWGDEPGGVASAVLNNGRLLTELEQPVSLLSLAEGPLCEAARSRGWPVRQVQPDGALHTRYLSHRFSPRGLLGRAGILWTLRAALRRALSAERPDLLCLPWPDLMPLAGPICRQLGIGLVLEMPNTPSPYPFALNQRIYDAMSRRWRIRVLANSEYSARHLAKVRALSVVTPAVDAARFDPARVSAIPRAALGIPEDALLLAQIARLDPSKGAALLLDAVAALAAEEPRLHLLLVGGPLASDYAQALQARAQALGIAERLHWVDTVSDPERYWAMADFAASTRIDAEPFGLAIVEAMLMQKPVLVHALGAPAETIDDGQTGWHYPSPDSAALTAALRRALAAKTQWAAMGAQARATALRRYASAEQAQRYLGLLRQQVREAATP</sequence>
<dbReference type="PANTHER" id="PTHR12526">
    <property type="entry name" value="GLYCOSYLTRANSFERASE"/>
    <property type="match status" value="1"/>
</dbReference>
<evidence type="ECO:0000313" key="6">
    <source>
        <dbReference type="Proteomes" id="UP000282106"/>
    </source>
</evidence>
<dbReference type="SUPFAM" id="SSF53756">
    <property type="entry name" value="UDP-Glycosyltransferase/glycogen phosphorylase"/>
    <property type="match status" value="1"/>
</dbReference>
<evidence type="ECO:0000256" key="2">
    <source>
        <dbReference type="ARBA" id="ARBA00022679"/>
    </source>
</evidence>
<protein>
    <submittedName>
        <fullName evidence="5">Glycosyltransferase</fullName>
    </submittedName>
</protein>
<evidence type="ECO:0000313" key="5">
    <source>
        <dbReference type="EMBL" id="ROH91912.1"/>
    </source>
</evidence>
<dbReference type="Pfam" id="PF13439">
    <property type="entry name" value="Glyco_transf_4"/>
    <property type="match status" value="1"/>
</dbReference>
<feature type="domain" description="Glycosyl transferase family 1" evidence="3">
    <location>
        <begin position="201"/>
        <end position="366"/>
    </location>
</feature>
<dbReference type="PANTHER" id="PTHR12526:SF510">
    <property type="entry name" value="D-INOSITOL 3-PHOSPHATE GLYCOSYLTRANSFERASE"/>
    <property type="match status" value="1"/>
</dbReference>
<dbReference type="Pfam" id="PF00534">
    <property type="entry name" value="Glycos_transf_1"/>
    <property type="match status" value="1"/>
</dbReference>
<evidence type="ECO:0000256" key="1">
    <source>
        <dbReference type="ARBA" id="ARBA00022676"/>
    </source>
</evidence>
<evidence type="ECO:0000259" key="3">
    <source>
        <dbReference type="Pfam" id="PF00534"/>
    </source>
</evidence>
<name>A0A3N0VGU2_9GAMM</name>
<feature type="domain" description="Glycosyltransferase subfamily 4-like N-terminal" evidence="4">
    <location>
        <begin position="19"/>
        <end position="190"/>
    </location>
</feature>
<dbReference type="CDD" id="cd03801">
    <property type="entry name" value="GT4_PimA-like"/>
    <property type="match status" value="1"/>
</dbReference>
<dbReference type="InterPro" id="IPR001296">
    <property type="entry name" value="Glyco_trans_1"/>
</dbReference>
<dbReference type="GO" id="GO:1901135">
    <property type="term" value="P:carbohydrate derivative metabolic process"/>
    <property type="evidence" value="ECO:0007669"/>
    <property type="project" value="UniProtKB-ARBA"/>
</dbReference>
<dbReference type="GO" id="GO:0016757">
    <property type="term" value="F:glycosyltransferase activity"/>
    <property type="evidence" value="ECO:0007669"/>
    <property type="project" value="UniProtKB-KW"/>
</dbReference>
<dbReference type="RefSeq" id="WP_123210956.1">
    <property type="nucleotide sequence ID" value="NZ_RJVO01000002.1"/>
</dbReference>
<dbReference type="Gene3D" id="3.40.50.2000">
    <property type="entry name" value="Glycogen Phosphorylase B"/>
    <property type="match status" value="2"/>
</dbReference>
<dbReference type="AlphaFoldDB" id="A0A3N0VGU2"/>
<reference evidence="5 6" key="1">
    <citation type="submission" date="2018-10" db="EMBL/GenBank/DDBJ databases">
        <authorList>
            <person name="Chen W.-M."/>
        </authorList>
    </citation>
    <scope>NUCLEOTIDE SEQUENCE [LARGE SCALE GENOMIC DNA]</scope>
    <source>
        <strain evidence="5 6">THS-13</strain>
    </source>
</reference>
<dbReference type="InParanoid" id="A0A3N0VGU2"/>
<accession>A0A3N0VGU2</accession>
<keyword evidence="2 5" id="KW-0808">Transferase</keyword>
<dbReference type="Proteomes" id="UP000282106">
    <property type="component" value="Unassembled WGS sequence"/>
</dbReference>
<keyword evidence="6" id="KW-1185">Reference proteome</keyword>
<gene>
    <name evidence="5" type="ORF">ED208_05945</name>
</gene>
<dbReference type="EMBL" id="RJVO01000002">
    <property type="protein sequence ID" value="ROH91912.1"/>
    <property type="molecule type" value="Genomic_DNA"/>
</dbReference>
<dbReference type="InterPro" id="IPR028098">
    <property type="entry name" value="Glyco_trans_4-like_N"/>
</dbReference>
<proteinExistence type="predicted"/>
<keyword evidence="1" id="KW-0328">Glycosyltransferase</keyword>
<evidence type="ECO:0000259" key="4">
    <source>
        <dbReference type="Pfam" id="PF13439"/>
    </source>
</evidence>
<comment type="caution">
    <text evidence="5">The sequence shown here is derived from an EMBL/GenBank/DDBJ whole genome shotgun (WGS) entry which is preliminary data.</text>
</comment>